<comment type="subcellular location">
    <subcellularLocation>
        <location evidence="1">Membrane</location>
    </subcellularLocation>
    <subcellularLocation>
        <location evidence="5">Mitochondrion inner membrane</location>
        <topology evidence="5">Multi-pass membrane protein</topology>
    </subcellularLocation>
</comment>
<evidence type="ECO:0000256" key="1">
    <source>
        <dbReference type="ARBA" id="ARBA00004370"/>
    </source>
</evidence>
<dbReference type="CDD" id="cd06662">
    <property type="entry name" value="SURF1"/>
    <property type="match status" value="1"/>
</dbReference>
<evidence type="ECO:0000313" key="7">
    <source>
        <dbReference type="EMBL" id="KXZ52421.1"/>
    </source>
</evidence>
<comment type="caution">
    <text evidence="7">The sequence shown here is derived from an EMBL/GenBank/DDBJ whole genome shotgun (WGS) entry which is preliminary data.</text>
</comment>
<evidence type="ECO:0000256" key="3">
    <source>
        <dbReference type="ARBA" id="ARBA00022989"/>
    </source>
</evidence>
<evidence type="ECO:0000256" key="5">
    <source>
        <dbReference type="RuleBase" id="RU363076"/>
    </source>
</evidence>
<evidence type="ECO:0000256" key="2">
    <source>
        <dbReference type="ARBA" id="ARBA00022692"/>
    </source>
</evidence>
<gene>
    <name evidence="7" type="ORF">GPECTOR_9g465</name>
</gene>
<proteinExistence type="inferred from homology"/>
<keyword evidence="3" id="KW-1133">Transmembrane helix</keyword>
<sequence>MFAPSAVCGCLAYWQYERMQWKANLIASRERAVDSQPVDLFSLPPGERRDYDKVSVRGRFLDEYTLYVGPRPRSVPGAGIQPGYLVITPMVAADRKGAVLVNRGWAPASWRAEAQAAAATTLREQQADEEARAAAAAKTEAAAAEATASTGGAAGEQAVKRSWWGRLFGGKPKQAEAGEQGQAAPAAKPKPEVVEVVGVIQPDEEPNRFMPANEPGRDEFHYVQRDALTSTLGLPPSTPLIMAISSDPAAAVATQQRSPLEEARAAAAAGEDDESAPGQATPRYPVPKHAGDLVRFTTMPADHRNYAAIWVSLCLVLAAMARSAVIRPVRGPRIVAEAGALGGGGSARDAWKASQAS</sequence>
<dbReference type="PANTHER" id="PTHR23427:SF2">
    <property type="entry name" value="SURFEIT LOCUS PROTEIN 1"/>
    <property type="match status" value="1"/>
</dbReference>
<dbReference type="STRING" id="33097.A0A150GRI0"/>
<dbReference type="Proteomes" id="UP000075714">
    <property type="component" value="Unassembled WGS sequence"/>
</dbReference>
<evidence type="ECO:0000256" key="6">
    <source>
        <dbReference type="SAM" id="MobiDB-lite"/>
    </source>
</evidence>
<evidence type="ECO:0000313" key="8">
    <source>
        <dbReference type="Proteomes" id="UP000075714"/>
    </source>
</evidence>
<feature type="compositionally biased region" description="Low complexity" evidence="6">
    <location>
        <begin position="175"/>
        <end position="187"/>
    </location>
</feature>
<keyword evidence="4" id="KW-0472">Membrane</keyword>
<keyword evidence="2" id="KW-0812">Transmembrane</keyword>
<keyword evidence="5" id="KW-0999">Mitochondrion inner membrane</keyword>
<feature type="region of interest" description="Disordered" evidence="6">
    <location>
        <begin position="169"/>
        <end position="190"/>
    </location>
</feature>
<comment type="similarity">
    <text evidence="5">Belongs to the SURF1 family.</text>
</comment>
<dbReference type="OrthoDB" id="10040024at2759"/>
<organism evidence="7 8">
    <name type="scientific">Gonium pectorale</name>
    <name type="common">Green alga</name>
    <dbReference type="NCBI Taxonomy" id="33097"/>
    <lineage>
        <taxon>Eukaryota</taxon>
        <taxon>Viridiplantae</taxon>
        <taxon>Chlorophyta</taxon>
        <taxon>core chlorophytes</taxon>
        <taxon>Chlorophyceae</taxon>
        <taxon>CS clade</taxon>
        <taxon>Chlamydomonadales</taxon>
        <taxon>Volvocaceae</taxon>
        <taxon>Gonium</taxon>
    </lineage>
</organism>
<accession>A0A150GRI0</accession>
<dbReference type="PROSITE" id="PS50895">
    <property type="entry name" value="SURF1"/>
    <property type="match status" value="1"/>
</dbReference>
<keyword evidence="8" id="KW-1185">Reference proteome</keyword>
<comment type="function">
    <text evidence="5">Probably involved in the biogenesis of the COX complex.</text>
</comment>
<dbReference type="AlphaFoldDB" id="A0A150GRI0"/>
<reference evidence="8" key="1">
    <citation type="journal article" date="2016" name="Nat. Commun.">
        <title>The Gonium pectorale genome demonstrates co-option of cell cycle regulation during the evolution of multicellularity.</title>
        <authorList>
            <person name="Hanschen E.R."/>
            <person name="Marriage T.N."/>
            <person name="Ferris P.J."/>
            <person name="Hamaji T."/>
            <person name="Toyoda A."/>
            <person name="Fujiyama A."/>
            <person name="Neme R."/>
            <person name="Noguchi H."/>
            <person name="Minakuchi Y."/>
            <person name="Suzuki M."/>
            <person name="Kawai-Toyooka H."/>
            <person name="Smith D.R."/>
            <person name="Sparks H."/>
            <person name="Anderson J."/>
            <person name="Bakaric R."/>
            <person name="Luria V."/>
            <person name="Karger A."/>
            <person name="Kirschner M.W."/>
            <person name="Durand P.M."/>
            <person name="Michod R.E."/>
            <person name="Nozaki H."/>
            <person name="Olson B.J."/>
        </authorList>
    </citation>
    <scope>NUCLEOTIDE SEQUENCE [LARGE SCALE GENOMIC DNA]</scope>
    <source>
        <strain evidence="8">NIES-2863</strain>
    </source>
</reference>
<dbReference type="InterPro" id="IPR045214">
    <property type="entry name" value="Surf1/Surf4"/>
</dbReference>
<keyword evidence="5" id="KW-0496">Mitochondrion</keyword>
<dbReference type="GO" id="GO:0005743">
    <property type="term" value="C:mitochondrial inner membrane"/>
    <property type="evidence" value="ECO:0007669"/>
    <property type="project" value="UniProtKB-SubCell"/>
</dbReference>
<dbReference type="PANTHER" id="PTHR23427">
    <property type="entry name" value="SURFEIT LOCUS PROTEIN"/>
    <property type="match status" value="1"/>
</dbReference>
<protein>
    <recommendedName>
        <fullName evidence="5">SURF1-like protein</fullName>
    </recommendedName>
</protein>
<feature type="region of interest" description="Disordered" evidence="6">
    <location>
        <begin position="255"/>
        <end position="286"/>
    </location>
</feature>
<name>A0A150GRI0_GONPE</name>
<dbReference type="EMBL" id="LSYV01000010">
    <property type="protein sequence ID" value="KXZ52421.1"/>
    <property type="molecule type" value="Genomic_DNA"/>
</dbReference>
<dbReference type="InterPro" id="IPR002994">
    <property type="entry name" value="Surf1/Shy1"/>
</dbReference>
<evidence type="ECO:0000256" key="4">
    <source>
        <dbReference type="ARBA" id="ARBA00023136"/>
    </source>
</evidence>
<dbReference type="Pfam" id="PF02104">
    <property type="entry name" value="SURF1"/>
    <property type="match status" value="1"/>
</dbReference>